<protein>
    <submittedName>
        <fullName evidence="1">Uncharacterized protein</fullName>
    </submittedName>
</protein>
<proteinExistence type="predicted"/>
<evidence type="ECO:0000313" key="1">
    <source>
        <dbReference type="EMBL" id="JAH96125.1"/>
    </source>
</evidence>
<dbReference type="EMBL" id="GBXM01012452">
    <property type="protein sequence ID" value="JAH96125.1"/>
    <property type="molecule type" value="Transcribed_RNA"/>
</dbReference>
<sequence length="47" mass="5483">MAFIYTFSIIDYLVSVHSFCFTCIQRHIFMGCHNHILRLAASSPFPF</sequence>
<accession>A0A0E9X2J5</accession>
<organism evidence="1">
    <name type="scientific">Anguilla anguilla</name>
    <name type="common">European freshwater eel</name>
    <name type="synonym">Muraena anguilla</name>
    <dbReference type="NCBI Taxonomy" id="7936"/>
    <lineage>
        <taxon>Eukaryota</taxon>
        <taxon>Metazoa</taxon>
        <taxon>Chordata</taxon>
        <taxon>Craniata</taxon>
        <taxon>Vertebrata</taxon>
        <taxon>Euteleostomi</taxon>
        <taxon>Actinopterygii</taxon>
        <taxon>Neopterygii</taxon>
        <taxon>Teleostei</taxon>
        <taxon>Anguilliformes</taxon>
        <taxon>Anguillidae</taxon>
        <taxon>Anguilla</taxon>
    </lineage>
</organism>
<name>A0A0E9X2J5_ANGAN</name>
<reference evidence="1" key="2">
    <citation type="journal article" date="2015" name="Fish Shellfish Immunol.">
        <title>Early steps in the European eel (Anguilla anguilla)-Vibrio vulnificus interaction in the gills: Role of the RtxA13 toxin.</title>
        <authorList>
            <person name="Callol A."/>
            <person name="Pajuelo D."/>
            <person name="Ebbesson L."/>
            <person name="Teles M."/>
            <person name="MacKenzie S."/>
            <person name="Amaro C."/>
        </authorList>
    </citation>
    <scope>NUCLEOTIDE SEQUENCE</scope>
</reference>
<reference evidence="1" key="1">
    <citation type="submission" date="2014-11" db="EMBL/GenBank/DDBJ databases">
        <authorList>
            <person name="Amaro Gonzalez C."/>
        </authorList>
    </citation>
    <scope>NUCLEOTIDE SEQUENCE</scope>
</reference>
<dbReference type="AlphaFoldDB" id="A0A0E9X2J5"/>